<organism evidence="14 15">
    <name type="scientific">Cladonia borealis</name>
    <dbReference type="NCBI Taxonomy" id="184061"/>
    <lineage>
        <taxon>Eukaryota</taxon>
        <taxon>Fungi</taxon>
        <taxon>Dikarya</taxon>
        <taxon>Ascomycota</taxon>
        <taxon>Pezizomycotina</taxon>
        <taxon>Lecanoromycetes</taxon>
        <taxon>OSLEUM clade</taxon>
        <taxon>Lecanoromycetidae</taxon>
        <taxon>Lecanorales</taxon>
        <taxon>Lecanorineae</taxon>
        <taxon>Cladoniaceae</taxon>
        <taxon>Cladonia</taxon>
    </lineage>
</organism>
<evidence type="ECO:0000256" key="5">
    <source>
        <dbReference type="ARBA" id="ARBA00022741"/>
    </source>
</evidence>
<feature type="binding site" evidence="10">
    <location>
        <position position="539"/>
    </location>
    <ligand>
        <name>ATP</name>
        <dbReference type="ChEBI" id="CHEBI:30616"/>
    </ligand>
</feature>
<evidence type="ECO:0000259" key="13">
    <source>
        <dbReference type="PROSITE" id="PS51285"/>
    </source>
</evidence>
<keyword evidence="5 10" id="KW-0547">Nucleotide-binding</keyword>
<proteinExistence type="predicted"/>
<dbReference type="AlphaFoldDB" id="A0AA39R4S9"/>
<dbReference type="PROSITE" id="PS00108">
    <property type="entry name" value="PROTEIN_KINASE_ST"/>
    <property type="match status" value="1"/>
</dbReference>
<dbReference type="InterPro" id="IPR035892">
    <property type="entry name" value="C2_domain_sf"/>
</dbReference>
<dbReference type="SUPFAM" id="SSF56112">
    <property type="entry name" value="Protein kinase-like (PK-like)"/>
    <property type="match status" value="1"/>
</dbReference>
<feature type="region of interest" description="Disordered" evidence="11">
    <location>
        <begin position="25"/>
        <end position="61"/>
    </location>
</feature>
<evidence type="ECO:0000313" key="14">
    <source>
        <dbReference type="EMBL" id="KAK0513456.1"/>
    </source>
</evidence>
<dbReference type="FunFam" id="3.30.200.20:FF:000116">
    <property type="entry name" value="Non-specific serine/threonine protein kinase"/>
    <property type="match status" value="1"/>
</dbReference>
<dbReference type="FunFam" id="1.10.510.10:FF:000008">
    <property type="entry name" value="Non-specific serine/threonine protein kinase"/>
    <property type="match status" value="1"/>
</dbReference>
<keyword evidence="6" id="KW-0418">Kinase</keyword>
<feature type="compositionally biased region" description="Acidic residues" evidence="11">
    <location>
        <begin position="865"/>
        <end position="874"/>
    </location>
</feature>
<dbReference type="GO" id="GO:0004674">
    <property type="term" value="F:protein serine/threonine kinase activity"/>
    <property type="evidence" value="ECO:0007669"/>
    <property type="project" value="UniProtKB-KW"/>
</dbReference>
<dbReference type="EC" id="2.7.11.1" evidence="1"/>
<dbReference type="Proteomes" id="UP001166286">
    <property type="component" value="Unassembled WGS sequence"/>
</dbReference>
<evidence type="ECO:0000259" key="12">
    <source>
        <dbReference type="PROSITE" id="PS50011"/>
    </source>
</evidence>
<dbReference type="InterPro" id="IPR017441">
    <property type="entry name" value="Protein_kinase_ATP_BS"/>
</dbReference>
<keyword evidence="15" id="KW-1185">Reference proteome</keyword>
<keyword evidence="7 10" id="KW-0067">ATP-binding</keyword>
<feature type="compositionally biased region" description="Polar residues" evidence="11">
    <location>
        <begin position="174"/>
        <end position="199"/>
    </location>
</feature>
<comment type="catalytic activity">
    <reaction evidence="8">
        <text>L-threonyl-[protein] + ATP = O-phospho-L-threonyl-[protein] + ADP + H(+)</text>
        <dbReference type="Rhea" id="RHEA:46608"/>
        <dbReference type="Rhea" id="RHEA-COMP:11060"/>
        <dbReference type="Rhea" id="RHEA-COMP:11605"/>
        <dbReference type="ChEBI" id="CHEBI:15378"/>
        <dbReference type="ChEBI" id="CHEBI:30013"/>
        <dbReference type="ChEBI" id="CHEBI:30616"/>
        <dbReference type="ChEBI" id="CHEBI:61977"/>
        <dbReference type="ChEBI" id="CHEBI:456216"/>
        <dbReference type="EC" id="2.7.11.1"/>
    </reaction>
</comment>
<feature type="compositionally biased region" description="Polar residues" evidence="11">
    <location>
        <begin position="895"/>
        <end position="907"/>
    </location>
</feature>
<dbReference type="EMBL" id="JAFEKC020000008">
    <property type="protein sequence ID" value="KAK0513456.1"/>
    <property type="molecule type" value="Genomic_DNA"/>
</dbReference>
<dbReference type="Pfam" id="PF00069">
    <property type="entry name" value="Pkinase"/>
    <property type="match status" value="1"/>
</dbReference>
<feature type="domain" description="AGC-kinase C-terminal" evidence="13">
    <location>
        <begin position="772"/>
        <end position="857"/>
    </location>
</feature>
<comment type="catalytic activity">
    <reaction evidence="9">
        <text>L-seryl-[protein] + ATP = O-phospho-L-seryl-[protein] + ADP + H(+)</text>
        <dbReference type="Rhea" id="RHEA:17989"/>
        <dbReference type="Rhea" id="RHEA-COMP:9863"/>
        <dbReference type="Rhea" id="RHEA-COMP:11604"/>
        <dbReference type="ChEBI" id="CHEBI:15378"/>
        <dbReference type="ChEBI" id="CHEBI:29999"/>
        <dbReference type="ChEBI" id="CHEBI:30616"/>
        <dbReference type="ChEBI" id="CHEBI:83421"/>
        <dbReference type="ChEBI" id="CHEBI:456216"/>
        <dbReference type="EC" id="2.7.11.1"/>
    </reaction>
</comment>
<evidence type="ECO:0000313" key="15">
    <source>
        <dbReference type="Proteomes" id="UP001166286"/>
    </source>
</evidence>
<accession>A0AA39R4S9</accession>
<protein>
    <recommendedName>
        <fullName evidence="1">non-specific serine/threonine protein kinase</fullName>
        <ecNumber evidence="1">2.7.11.1</ecNumber>
    </recommendedName>
</protein>
<dbReference type="SUPFAM" id="SSF49562">
    <property type="entry name" value="C2 domain (Calcium/lipid-binding domain, CaLB)"/>
    <property type="match status" value="1"/>
</dbReference>
<feature type="domain" description="Protein kinase" evidence="12">
    <location>
        <begin position="510"/>
        <end position="771"/>
    </location>
</feature>
<comment type="caution">
    <text evidence="14">The sequence shown here is derived from an EMBL/GenBank/DDBJ whole genome shotgun (WGS) entry which is preliminary data.</text>
</comment>
<evidence type="ECO:0000256" key="9">
    <source>
        <dbReference type="ARBA" id="ARBA00048679"/>
    </source>
</evidence>
<evidence type="ECO:0000256" key="11">
    <source>
        <dbReference type="SAM" id="MobiDB-lite"/>
    </source>
</evidence>
<feature type="compositionally biased region" description="Polar residues" evidence="11">
    <location>
        <begin position="288"/>
        <end position="297"/>
    </location>
</feature>
<dbReference type="PANTHER" id="PTHR24351">
    <property type="entry name" value="RIBOSOMAL PROTEIN S6 KINASE"/>
    <property type="match status" value="1"/>
</dbReference>
<dbReference type="PROSITE" id="PS50011">
    <property type="entry name" value="PROTEIN_KINASE_DOM"/>
    <property type="match status" value="1"/>
</dbReference>
<dbReference type="SMART" id="SM00133">
    <property type="entry name" value="S_TK_X"/>
    <property type="match status" value="1"/>
</dbReference>
<name>A0AA39R4S9_9LECA</name>
<dbReference type="InterPro" id="IPR000719">
    <property type="entry name" value="Prot_kinase_dom"/>
</dbReference>
<evidence type="ECO:0000256" key="3">
    <source>
        <dbReference type="ARBA" id="ARBA00022553"/>
    </source>
</evidence>
<feature type="region of interest" description="Disordered" evidence="11">
    <location>
        <begin position="125"/>
        <end position="330"/>
    </location>
</feature>
<dbReference type="Gene3D" id="3.30.200.20">
    <property type="entry name" value="Phosphorylase Kinase, domain 1"/>
    <property type="match status" value="1"/>
</dbReference>
<evidence type="ECO:0000256" key="6">
    <source>
        <dbReference type="ARBA" id="ARBA00022777"/>
    </source>
</evidence>
<dbReference type="SMART" id="SM00220">
    <property type="entry name" value="S_TKc"/>
    <property type="match status" value="1"/>
</dbReference>
<dbReference type="InterPro" id="IPR017892">
    <property type="entry name" value="Pkinase_C"/>
</dbReference>
<feature type="compositionally biased region" description="Polar residues" evidence="11">
    <location>
        <begin position="252"/>
        <end position="266"/>
    </location>
</feature>
<evidence type="ECO:0000256" key="7">
    <source>
        <dbReference type="ARBA" id="ARBA00022840"/>
    </source>
</evidence>
<dbReference type="InterPro" id="IPR000961">
    <property type="entry name" value="AGC-kinase_C"/>
</dbReference>
<evidence type="ECO:0000256" key="4">
    <source>
        <dbReference type="ARBA" id="ARBA00022679"/>
    </source>
</evidence>
<gene>
    <name evidence="14" type="ORF">JMJ35_004442</name>
</gene>
<evidence type="ECO:0000256" key="1">
    <source>
        <dbReference type="ARBA" id="ARBA00012513"/>
    </source>
</evidence>
<dbReference type="Gene3D" id="1.10.510.10">
    <property type="entry name" value="Transferase(Phosphotransferase) domain 1"/>
    <property type="match status" value="1"/>
</dbReference>
<evidence type="ECO:0000256" key="10">
    <source>
        <dbReference type="PROSITE-ProRule" id="PRU10141"/>
    </source>
</evidence>
<keyword evidence="3" id="KW-0597">Phosphoprotein</keyword>
<sequence length="913" mass="100256">MASGHDGINPHLASEYLRQALLNPHSPRVASDDDTHDQIGSISTTPSGVATPHPDPSDKRLPGILHTYFGQVRERPFTSPSDLTSCSQPHFITAMETVDTASKVAFAPAKGVLPTAPSTPIETDTVAFQHPLPPGDNSRQGIRNDRITVPPYPTPPTSSSSSSIRKASEAGSDVGTQTNEIDTSTAYPPSLTRQSSGNSIVPLRTRRQTASMNPLSSVTTSSSVYATHLSNPTLSNPSTRPSTPTADIPTVSALSSLTSHLESTKLTDGVALPRKKNTPPLTPRALSNDGSESARQTPPTPERGNERSGQHGAHNSQVPRSSPPVGPPKGKLFVTISGARGLRSCYKPYAVCVFEDIESIAKPCDVEAGSAANIGERPMGGVPIQRSGSDMGRSIAIPMKSRQSSTTSLDDHKDFRNGRQVTNPRWDHVAVFDVLGKSSEVSVYIYDSGNQEAFLGHVKLTPDVTHDTRRIEGWYKLEPRNPEDDQVSGEVHLDISFQKTDKKQYGPEDFKILKLIGKGTFGQVYQVRKKDTQRIYAMKVLSKKVIVQKKEVAHTIGERNILVRTATANSPFIVGLKFSFQTPTDLYLVTGFMSGGELFWHLQKEGRFNESRAKFYIAELILALEHLHRYNIVYRDLKPENILLDANGHIALCDFGLSKADLTKDQTTNTFCGTTEYLAPEVLLDEAGYTTMVDFWSLGVLVFEMCCGWSPFYAEDTQQMYKNIAFGKVRFPKDALSTEGRNFVKGLLNRNPKHRLGAKRDAEELKEHQFFADTDWDAMIHKRVVPPFKPKLKNVLDTSNFDPEFTNALQNSTSLNERAAALTGGGGMPASTPLSPGMQANFKGFTFVDESTMEEQFKGQDLDTMDEDMEEDGDNWGQSTDRKPNQPGDRMSGIIKTSSNDDGTVFNNGHFDM</sequence>
<feature type="compositionally biased region" description="Polar residues" evidence="11">
    <location>
        <begin position="228"/>
        <end position="245"/>
    </location>
</feature>
<dbReference type="PROSITE" id="PS51285">
    <property type="entry name" value="AGC_KINASE_CTER"/>
    <property type="match status" value="1"/>
</dbReference>
<dbReference type="Gene3D" id="2.60.40.150">
    <property type="entry name" value="C2 domain"/>
    <property type="match status" value="1"/>
</dbReference>
<keyword evidence="4" id="KW-0808">Transferase</keyword>
<dbReference type="GO" id="GO:0005524">
    <property type="term" value="F:ATP binding"/>
    <property type="evidence" value="ECO:0007669"/>
    <property type="project" value="UniProtKB-UniRule"/>
</dbReference>
<evidence type="ECO:0000256" key="8">
    <source>
        <dbReference type="ARBA" id="ARBA00047899"/>
    </source>
</evidence>
<evidence type="ECO:0000256" key="2">
    <source>
        <dbReference type="ARBA" id="ARBA00022527"/>
    </source>
</evidence>
<keyword evidence="2" id="KW-0723">Serine/threonine-protein kinase</keyword>
<feature type="region of interest" description="Disordered" evidence="11">
    <location>
        <begin position="865"/>
        <end position="913"/>
    </location>
</feature>
<dbReference type="InterPro" id="IPR008271">
    <property type="entry name" value="Ser/Thr_kinase_AS"/>
</dbReference>
<feature type="compositionally biased region" description="Polar residues" evidence="11">
    <location>
        <begin position="38"/>
        <end position="48"/>
    </location>
</feature>
<reference evidence="14" key="1">
    <citation type="submission" date="2023-03" db="EMBL/GenBank/DDBJ databases">
        <title>Complete genome of Cladonia borealis.</title>
        <authorList>
            <person name="Park H."/>
        </authorList>
    </citation>
    <scope>NUCLEOTIDE SEQUENCE</scope>
    <source>
        <strain evidence="14">ANT050790</strain>
    </source>
</reference>
<dbReference type="PROSITE" id="PS00107">
    <property type="entry name" value="PROTEIN_KINASE_ATP"/>
    <property type="match status" value="1"/>
</dbReference>
<dbReference type="Pfam" id="PF00433">
    <property type="entry name" value="Pkinase_C"/>
    <property type="match status" value="1"/>
</dbReference>
<dbReference type="InterPro" id="IPR011009">
    <property type="entry name" value="Kinase-like_dom_sf"/>
</dbReference>